<dbReference type="EMBL" id="FJUX01000017">
    <property type="protein sequence ID" value="CZS94207.1"/>
    <property type="molecule type" value="Genomic_DNA"/>
</dbReference>
<name>A0A1E1K7Z2_9HELO</name>
<proteinExistence type="predicted"/>
<keyword evidence="3" id="KW-1185">Reference proteome</keyword>
<accession>A0A1E1K7Z2</accession>
<protein>
    <submittedName>
        <fullName evidence="2">Uncharacterized protein</fullName>
    </submittedName>
</protein>
<feature type="region of interest" description="Disordered" evidence="1">
    <location>
        <begin position="30"/>
        <end position="49"/>
    </location>
</feature>
<sequence>MYPTGAVRIATKFCCGDSDLFNLGKERRRSCGSASETKDGAVEEKWAGE</sequence>
<dbReference type="Proteomes" id="UP000178912">
    <property type="component" value="Unassembled WGS sequence"/>
</dbReference>
<dbReference type="AlphaFoldDB" id="A0A1E1K7Z2"/>
<feature type="compositionally biased region" description="Basic and acidic residues" evidence="1">
    <location>
        <begin position="36"/>
        <end position="49"/>
    </location>
</feature>
<evidence type="ECO:0000313" key="2">
    <source>
        <dbReference type="EMBL" id="CZS94207.1"/>
    </source>
</evidence>
<gene>
    <name evidence="2" type="ORF">RAG0_04264</name>
</gene>
<evidence type="ECO:0000313" key="3">
    <source>
        <dbReference type="Proteomes" id="UP000178912"/>
    </source>
</evidence>
<reference evidence="3" key="1">
    <citation type="submission" date="2016-03" db="EMBL/GenBank/DDBJ databases">
        <authorList>
            <person name="Guldener U."/>
        </authorList>
    </citation>
    <scope>NUCLEOTIDE SEQUENCE [LARGE SCALE GENOMIC DNA]</scope>
    <source>
        <strain evidence="3">04CH-RAC-A.6.1</strain>
    </source>
</reference>
<organism evidence="2 3">
    <name type="scientific">Rhynchosporium agropyri</name>
    <dbReference type="NCBI Taxonomy" id="914238"/>
    <lineage>
        <taxon>Eukaryota</taxon>
        <taxon>Fungi</taxon>
        <taxon>Dikarya</taxon>
        <taxon>Ascomycota</taxon>
        <taxon>Pezizomycotina</taxon>
        <taxon>Leotiomycetes</taxon>
        <taxon>Helotiales</taxon>
        <taxon>Ploettnerulaceae</taxon>
        <taxon>Rhynchosporium</taxon>
    </lineage>
</organism>
<evidence type="ECO:0000256" key="1">
    <source>
        <dbReference type="SAM" id="MobiDB-lite"/>
    </source>
</evidence>